<accession>A0A017TEL1</accession>
<reference evidence="10 11" key="1">
    <citation type="submission" date="2013-05" db="EMBL/GenBank/DDBJ databases">
        <title>Genome assembly of Chondromyces apiculatus DSM 436.</title>
        <authorList>
            <person name="Sharma G."/>
            <person name="Khatri I."/>
            <person name="Kaur C."/>
            <person name="Mayilraj S."/>
            <person name="Subramanian S."/>
        </authorList>
    </citation>
    <scope>NUCLEOTIDE SEQUENCE [LARGE SCALE GENOMIC DNA]</scope>
    <source>
        <strain evidence="10 11">DSM 436</strain>
    </source>
</reference>
<dbReference type="eggNOG" id="COG0515">
    <property type="taxonomic scope" value="Bacteria"/>
</dbReference>
<dbReference type="InterPro" id="IPR011047">
    <property type="entry name" value="Quinoprotein_ADH-like_sf"/>
</dbReference>
<comment type="similarity">
    <text evidence="1">Belongs to the protein kinase superfamily. NEK Ser/Thr protein kinase family. NIMA subfamily.</text>
</comment>
<name>A0A017TEL1_9BACT</name>
<dbReference type="Pfam" id="PF00069">
    <property type="entry name" value="Pkinase"/>
    <property type="match status" value="1"/>
</dbReference>
<evidence type="ECO:0000256" key="7">
    <source>
        <dbReference type="PROSITE-ProRule" id="PRU10141"/>
    </source>
</evidence>
<feature type="region of interest" description="Disordered" evidence="8">
    <location>
        <begin position="1"/>
        <end position="31"/>
    </location>
</feature>
<dbReference type="InterPro" id="IPR000719">
    <property type="entry name" value="Prot_kinase_dom"/>
</dbReference>
<dbReference type="EMBL" id="ASRX01000013">
    <property type="protein sequence ID" value="EYF07021.1"/>
    <property type="molecule type" value="Genomic_DNA"/>
</dbReference>
<dbReference type="PROSITE" id="PS00108">
    <property type="entry name" value="PROTEIN_KINASE_ST"/>
    <property type="match status" value="1"/>
</dbReference>
<dbReference type="InterPro" id="IPR008271">
    <property type="entry name" value="Ser/Thr_kinase_AS"/>
</dbReference>
<comment type="caution">
    <text evidence="10">The sequence shown here is derived from an EMBL/GenBank/DDBJ whole genome shotgun (WGS) entry which is preliminary data.</text>
</comment>
<protein>
    <recommendedName>
        <fullName evidence="2">non-specific serine/threonine protein kinase</fullName>
        <ecNumber evidence="2">2.7.11.1</ecNumber>
    </recommendedName>
</protein>
<dbReference type="InterPro" id="IPR011009">
    <property type="entry name" value="Kinase-like_dom_sf"/>
</dbReference>
<feature type="compositionally biased region" description="Gly residues" evidence="8">
    <location>
        <begin position="143"/>
        <end position="156"/>
    </location>
</feature>
<feature type="region of interest" description="Disordered" evidence="8">
    <location>
        <begin position="757"/>
        <end position="793"/>
    </location>
</feature>
<sequence>MGLPQDPTLDDPLQDPTLVDPSGGGAAAAASGNALREHAAGDVLDRRYRLCARLGRGGFGDVWRAEELLPDGAPFREVALKLLVAELTDAAHWMKEAKLLASFRHPSLVTVYAAGILQDQTVSAAGSTTASTAGSGAGSAARGEGGGRGGAVGVAGGSPSQAPPAPGKPLPFVAMELLEGCTLAEELRQRRSIPWRRVLGWAREVAAALDVIHARGVVHLDLKPANLFLGRDGMVKVLDFGISRQAGAPPVRPLARPASAEASPPDPEDSMPTAALAPGRTAFAATHPANLGVLRASLGGRASGAHAGGRTVRAVVGTPGFIAPEVIALADPSAATDAYALAVCVVQLATGGLPYAVPEEPLDWSDPSSVSAWWSALREATLRGTLRDLAADPARLPQGLLQLLTRLLGPDPAARGVTPGKLCALLDEVWERPYGVTDPPYPGLAPLGTTAEGMLFGREDDLGRLGRELAFEPAVVLVGARGVGKTSLACAGLAPSLGRQHADQKDDWAAAVVHPGEDPDGALAAALGAVSPELAVMDDEGLLQWCALSPVGVALVVDPLDDLARSSSPGGAHTGRLAALCARLGGGERMPGLRLVGTLGEDRAPALLEGPLGEPLRGALRYVGPPAASAVRELVEMPARLSGSELRGVEPVVGEVQRELRGSAGAMPFVALALSAFWGARRTAGAQVVLGGEAWKRLGGVRGALARHADRTFASLAEPARVVAEEVLLRLGAADGSPLRWMEQELVEAVSEEVGAGSVRGHGAGGSREGGGSGEGSVGAGSGSDAGGGGGAGEGTARVLSVLDALEEALLLRRRGGAVEVTHPGLLTDWPALRALRDRHMQRLLMLERLREAAEAWERSGHSRDLLLRGDVLRQVPARGISGTVGQLVRASRRSFRLRTARRIGLAVVVAVLLAGAVGAEGVVAERQAEADAARRAAEARADLAEILDRSRRTDDPYARVAYAAEAVSRGATDPMLPLEVASAAGRLPRAQFLTSDPVSGPALPWDDRWVVGAGPSGTLFVGDLQPPGPVPVEEAAVDEVLEGVASELLPAPRVYSLRVHEAPIVERVPFAFDTAVVTRDASGEVRVIRLRASHAPALAAIAPVRCSGALRAAEMAPVIACSTEEGIARWDLRRGTGEPAVDRHPFRGVVLDVSPDGSRVAAAIGRRVLLWEPRRAGGVGPLGNAMELALGGPVMLGRWSPRDAVVALVEPGQVGVYAFQPGGEGRLIVRATGIQPVSGRWDEGGLDFGLCSAGGDAAWYYLRRGKRAPEDRAPSGSPCVAPGSWKAEALHAEREAPELSDLEIGPHPVAGGFRLPDGRVLSRDLVLFTPGGAAAARKLRFQGRDEGREGASAGVALQRSAVAVLRDEELVAWQVGTEVSLHDARSGQRILTHEGRLLRRCDDGRIAGLRVDEGTSGWAFFDVRTGAVFAQVKRVPGLVLGLTGTCRTLLTQALDGALVATPLGAEGAAPRALGSLAGYVFDVEPSPERGEVGAGLLLAVSSGAVVRVDDATGEVKVLAHAIPYATAIGDGPEAGDVAYADSTGVVLVQASGAIARVLEASWGAAWEDLHVSPGDRTMVLSSAERVALLDLARGELLGAIDAEGHERLVPWDEEGALLAWSFDRAGEAEGLVVPRGPALVREVARAVSNLGVEQKRLVPRPSRASRP</sequence>
<feature type="region of interest" description="Disordered" evidence="8">
    <location>
        <begin position="127"/>
        <end position="168"/>
    </location>
</feature>
<dbReference type="SMART" id="SM00220">
    <property type="entry name" value="S_TKc"/>
    <property type="match status" value="1"/>
</dbReference>
<feature type="region of interest" description="Disordered" evidence="8">
    <location>
        <begin position="249"/>
        <end position="274"/>
    </location>
</feature>
<dbReference type="Pfam" id="PF20703">
    <property type="entry name" value="nSTAND1"/>
    <property type="match status" value="2"/>
</dbReference>
<dbReference type="RefSeq" id="WP_052374631.1">
    <property type="nucleotide sequence ID" value="NZ_ASRX01000013.1"/>
</dbReference>
<keyword evidence="5" id="KW-0418">Kinase</keyword>
<evidence type="ECO:0000313" key="11">
    <source>
        <dbReference type="Proteomes" id="UP000019678"/>
    </source>
</evidence>
<evidence type="ECO:0000256" key="4">
    <source>
        <dbReference type="ARBA" id="ARBA00022741"/>
    </source>
</evidence>
<dbReference type="SUPFAM" id="SSF56112">
    <property type="entry name" value="Protein kinase-like (PK-like)"/>
    <property type="match status" value="1"/>
</dbReference>
<evidence type="ECO:0000256" key="6">
    <source>
        <dbReference type="ARBA" id="ARBA00022840"/>
    </source>
</evidence>
<keyword evidence="6 7" id="KW-0067">ATP-binding</keyword>
<dbReference type="Proteomes" id="UP000019678">
    <property type="component" value="Unassembled WGS sequence"/>
</dbReference>
<evidence type="ECO:0000256" key="8">
    <source>
        <dbReference type="SAM" id="MobiDB-lite"/>
    </source>
</evidence>
<keyword evidence="4 7" id="KW-0547">Nucleotide-binding</keyword>
<keyword evidence="11" id="KW-1185">Reference proteome</keyword>
<dbReference type="SUPFAM" id="SSF50998">
    <property type="entry name" value="Quinoprotein alcohol dehydrogenase-like"/>
    <property type="match status" value="1"/>
</dbReference>
<dbReference type="Gene3D" id="1.10.510.10">
    <property type="entry name" value="Transferase(Phosphotransferase) domain 1"/>
    <property type="match status" value="1"/>
</dbReference>
<dbReference type="PANTHER" id="PTHR43671:SF13">
    <property type="entry name" value="SERINE_THREONINE-PROTEIN KINASE NEK2"/>
    <property type="match status" value="1"/>
</dbReference>
<evidence type="ECO:0000259" key="9">
    <source>
        <dbReference type="PROSITE" id="PS50011"/>
    </source>
</evidence>
<evidence type="ECO:0000256" key="3">
    <source>
        <dbReference type="ARBA" id="ARBA00022679"/>
    </source>
</evidence>
<dbReference type="GO" id="GO:0004674">
    <property type="term" value="F:protein serine/threonine kinase activity"/>
    <property type="evidence" value="ECO:0007669"/>
    <property type="project" value="UniProtKB-EC"/>
</dbReference>
<dbReference type="PROSITE" id="PS00107">
    <property type="entry name" value="PROTEIN_KINASE_ATP"/>
    <property type="match status" value="1"/>
</dbReference>
<dbReference type="Gene3D" id="3.30.200.20">
    <property type="entry name" value="Phosphorylase Kinase, domain 1"/>
    <property type="match status" value="1"/>
</dbReference>
<proteinExistence type="inferred from homology"/>
<feature type="compositionally biased region" description="Gly residues" evidence="8">
    <location>
        <begin position="758"/>
        <end position="793"/>
    </location>
</feature>
<dbReference type="GO" id="GO:0005524">
    <property type="term" value="F:ATP binding"/>
    <property type="evidence" value="ECO:0007669"/>
    <property type="project" value="UniProtKB-UniRule"/>
</dbReference>
<keyword evidence="3" id="KW-0808">Transferase</keyword>
<dbReference type="CDD" id="cd14014">
    <property type="entry name" value="STKc_PknB_like"/>
    <property type="match status" value="1"/>
</dbReference>
<evidence type="ECO:0000313" key="10">
    <source>
        <dbReference type="EMBL" id="EYF07021.1"/>
    </source>
</evidence>
<evidence type="ECO:0000256" key="5">
    <source>
        <dbReference type="ARBA" id="ARBA00022777"/>
    </source>
</evidence>
<dbReference type="SUPFAM" id="SSF69322">
    <property type="entry name" value="Tricorn protease domain 2"/>
    <property type="match status" value="1"/>
</dbReference>
<dbReference type="InterPro" id="IPR050660">
    <property type="entry name" value="NEK_Ser/Thr_kinase"/>
</dbReference>
<feature type="domain" description="Protein kinase" evidence="9">
    <location>
        <begin position="48"/>
        <end position="435"/>
    </location>
</feature>
<evidence type="ECO:0000256" key="2">
    <source>
        <dbReference type="ARBA" id="ARBA00012513"/>
    </source>
</evidence>
<dbReference type="STRING" id="1192034.CAP_1280"/>
<gene>
    <name evidence="10" type="ORF">CAP_1280</name>
</gene>
<dbReference type="InterPro" id="IPR017441">
    <property type="entry name" value="Protein_kinase_ATP_BS"/>
</dbReference>
<dbReference type="PANTHER" id="PTHR43671">
    <property type="entry name" value="SERINE/THREONINE-PROTEIN KINASE NEK"/>
    <property type="match status" value="1"/>
</dbReference>
<feature type="compositionally biased region" description="Low complexity" evidence="8">
    <location>
        <begin position="127"/>
        <end position="142"/>
    </location>
</feature>
<dbReference type="InterPro" id="IPR049052">
    <property type="entry name" value="nSTAND1"/>
</dbReference>
<evidence type="ECO:0000256" key="1">
    <source>
        <dbReference type="ARBA" id="ARBA00010886"/>
    </source>
</evidence>
<organism evidence="10 11">
    <name type="scientific">Chondromyces apiculatus DSM 436</name>
    <dbReference type="NCBI Taxonomy" id="1192034"/>
    <lineage>
        <taxon>Bacteria</taxon>
        <taxon>Pseudomonadati</taxon>
        <taxon>Myxococcota</taxon>
        <taxon>Polyangia</taxon>
        <taxon>Polyangiales</taxon>
        <taxon>Polyangiaceae</taxon>
        <taxon>Chondromyces</taxon>
    </lineage>
</organism>
<dbReference type="PROSITE" id="PS50011">
    <property type="entry name" value="PROTEIN_KINASE_DOM"/>
    <property type="match status" value="1"/>
</dbReference>
<feature type="binding site" evidence="7">
    <location>
        <position position="81"/>
    </location>
    <ligand>
        <name>ATP</name>
        <dbReference type="ChEBI" id="CHEBI:30616"/>
    </ligand>
</feature>
<dbReference type="EC" id="2.7.11.1" evidence="2"/>